<accession>A0A0A9CUT2</accession>
<sequence length="144" mass="16744">MDWLELHSPMTVHWGLKTLFFEHAERWVFTHGVRNRTAECTMVSAEQLKSMCRRGAVQAIVQLCIADMHWDNPELPGAVADVIKEFEHLFEELNSLPPQREFDHAIPLVPGAKPVNIRPYWYNSAKKYEIQRHQRNARARGNLA</sequence>
<proteinExistence type="predicted"/>
<organism evidence="1">
    <name type="scientific">Arundo donax</name>
    <name type="common">Giant reed</name>
    <name type="synonym">Donax arundinaceus</name>
    <dbReference type="NCBI Taxonomy" id="35708"/>
    <lineage>
        <taxon>Eukaryota</taxon>
        <taxon>Viridiplantae</taxon>
        <taxon>Streptophyta</taxon>
        <taxon>Embryophyta</taxon>
        <taxon>Tracheophyta</taxon>
        <taxon>Spermatophyta</taxon>
        <taxon>Magnoliopsida</taxon>
        <taxon>Liliopsida</taxon>
        <taxon>Poales</taxon>
        <taxon>Poaceae</taxon>
        <taxon>PACMAD clade</taxon>
        <taxon>Arundinoideae</taxon>
        <taxon>Arundineae</taxon>
        <taxon>Arundo</taxon>
    </lineage>
</organism>
<reference evidence="1" key="2">
    <citation type="journal article" date="2015" name="Data Brief">
        <title>Shoot transcriptome of the giant reed, Arundo donax.</title>
        <authorList>
            <person name="Barrero R.A."/>
            <person name="Guerrero F.D."/>
            <person name="Moolhuijzen P."/>
            <person name="Goolsby J.A."/>
            <person name="Tidwell J."/>
            <person name="Bellgard S.E."/>
            <person name="Bellgard M.I."/>
        </authorList>
    </citation>
    <scope>NUCLEOTIDE SEQUENCE</scope>
    <source>
        <tissue evidence="1">Shoot tissue taken approximately 20 cm above the soil surface</tissue>
    </source>
</reference>
<evidence type="ECO:0000313" key="1">
    <source>
        <dbReference type="EMBL" id="JAD79371.1"/>
    </source>
</evidence>
<reference evidence="1" key="1">
    <citation type="submission" date="2014-09" db="EMBL/GenBank/DDBJ databases">
        <authorList>
            <person name="Magalhaes I.L.F."/>
            <person name="Oliveira U."/>
            <person name="Santos F.R."/>
            <person name="Vidigal T.H.D.A."/>
            <person name="Brescovit A.D."/>
            <person name="Santos A.J."/>
        </authorList>
    </citation>
    <scope>NUCLEOTIDE SEQUENCE</scope>
    <source>
        <tissue evidence="1">Shoot tissue taken approximately 20 cm above the soil surface</tissue>
    </source>
</reference>
<dbReference type="EMBL" id="GBRH01218524">
    <property type="protein sequence ID" value="JAD79371.1"/>
    <property type="molecule type" value="Transcribed_RNA"/>
</dbReference>
<dbReference type="AlphaFoldDB" id="A0A0A9CUT2"/>
<protein>
    <submittedName>
        <fullName evidence="1">Uncharacterized protein</fullName>
    </submittedName>
</protein>
<name>A0A0A9CUT2_ARUDO</name>